<gene>
    <name evidence="2" type="ORF">BO80DRAFT_443096</name>
</gene>
<accession>A0A395H9D3</accession>
<organism evidence="2 3">
    <name type="scientific">Aspergillus ibericus CBS 121593</name>
    <dbReference type="NCBI Taxonomy" id="1448316"/>
    <lineage>
        <taxon>Eukaryota</taxon>
        <taxon>Fungi</taxon>
        <taxon>Dikarya</taxon>
        <taxon>Ascomycota</taxon>
        <taxon>Pezizomycotina</taxon>
        <taxon>Eurotiomycetes</taxon>
        <taxon>Eurotiomycetidae</taxon>
        <taxon>Eurotiales</taxon>
        <taxon>Aspergillaceae</taxon>
        <taxon>Aspergillus</taxon>
        <taxon>Aspergillus subgen. Circumdati</taxon>
    </lineage>
</organism>
<proteinExistence type="predicted"/>
<dbReference type="GO" id="GO:0003700">
    <property type="term" value="F:DNA-binding transcription factor activity"/>
    <property type="evidence" value="ECO:0007669"/>
    <property type="project" value="InterPro"/>
</dbReference>
<dbReference type="AlphaFoldDB" id="A0A395H9D3"/>
<dbReference type="RefSeq" id="XP_025577171.1">
    <property type="nucleotide sequence ID" value="XM_025721320.1"/>
</dbReference>
<evidence type="ECO:0000313" key="3">
    <source>
        <dbReference type="Proteomes" id="UP000249402"/>
    </source>
</evidence>
<evidence type="ECO:0000256" key="1">
    <source>
        <dbReference type="SAM" id="MobiDB-lite"/>
    </source>
</evidence>
<dbReference type="Gene3D" id="1.20.5.170">
    <property type="match status" value="1"/>
</dbReference>
<dbReference type="Proteomes" id="UP000249402">
    <property type="component" value="Unassembled WGS sequence"/>
</dbReference>
<name>A0A395H9D3_9EURO</name>
<feature type="region of interest" description="Disordered" evidence="1">
    <location>
        <begin position="1"/>
        <end position="25"/>
    </location>
</feature>
<dbReference type="SUPFAM" id="SSF57959">
    <property type="entry name" value="Leucine zipper domain"/>
    <property type="match status" value="1"/>
</dbReference>
<dbReference type="PANTHER" id="PTHR42070:SF1">
    <property type="entry name" value="FILAMENT ASSOCIATED PROTEIN, PUTATIVE (AFU_ORTHOLOGUE AFUA_8G06630)-RELATED"/>
    <property type="match status" value="1"/>
</dbReference>
<protein>
    <recommendedName>
        <fullName evidence="4">BZIP domain-containing protein</fullName>
    </recommendedName>
</protein>
<dbReference type="GeneID" id="37226185"/>
<dbReference type="InterPro" id="IPR046347">
    <property type="entry name" value="bZIP_sf"/>
</dbReference>
<evidence type="ECO:0000313" key="2">
    <source>
        <dbReference type="EMBL" id="RAL02844.1"/>
    </source>
</evidence>
<dbReference type="EMBL" id="KZ824429">
    <property type="protein sequence ID" value="RAL02844.1"/>
    <property type="molecule type" value="Genomic_DNA"/>
</dbReference>
<dbReference type="PANTHER" id="PTHR42070">
    <property type="entry name" value="FILAMENT ASSOCIATED PROTEIN, PUTATIVE (AFU_ORTHOLOGUE AFUA_8G06630)-RELATED"/>
    <property type="match status" value="1"/>
</dbReference>
<dbReference type="CDD" id="cd14688">
    <property type="entry name" value="bZIP_YAP"/>
    <property type="match status" value="1"/>
</dbReference>
<dbReference type="VEuPathDB" id="FungiDB:BO80DRAFT_443096"/>
<dbReference type="STRING" id="1448316.A0A395H9D3"/>
<sequence>MPRPKSKTKSEDLARIRQNQRRSRARRQEYIRSLETLVKEYESTRTTENLLHLSILRNLQFENDLLKLRLVALGGASDFAMPGLEFPSTVPQEVTKVFSSELSVPQPLMSPNLSPGEVTQVGQDSSMLEDIVTLGTDPQPERQICSHEL</sequence>
<evidence type="ECO:0008006" key="4">
    <source>
        <dbReference type="Google" id="ProtNLM"/>
    </source>
</evidence>
<keyword evidence="3" id="KW-1185">Reference proteome</keyword>
<reference evidence="2 3" key="1">
    <citation type="submission" date="2018-02" db="EMBL/GenBank/DDBJ databases">
        <title>The genomes of Aspergillus section Nigri reveals drivers in fungal speciation.</title>
        <authorList>
            <consortium name="DOE Joint Genome Institute"/>
            <person name="Vesth T.C."/>
            <person name="Nybo J."/>
            <person name="Theobald S."/>
            <person name="Brandl J."/>
            <person name="Frisvad J.C."/>
            <person name="Nielsen K.F."/>
            <person name="Lyhne E.K."/>
            <person name="Kogle M.E."/>
            <person name="Kuo A."/>
            <person name="Riley R."/>
            <person name="Clum A."/>
            <person name="Nolan M."/>
            <person name="Lipzen A."/>
            <person name="Salamov A."/>
            <person name="Henrissat B."/>
            <person name="Wiebenga A."/>
            <person name="De vries R.P."/>
            <person name="Grigoriev I.V."/>
            <person name="Mortensen U.H."/>
            <person name="Andersen M.R."/>
            <person name="Baker S.E."/>
        </authorList>
    </citation>
    <scope>NUCLEOTIDE SEQUENCE [LARGE SCALE GENOMIC DNA]</scope>
    <source>
        <strain evidence="2 3">CBS 121593</strain>
    </source>
</reference>